<dbReference type="OrthoDB" id="2426273at2759"/>
<feature type="transmembrane region" description="Helical" evidence="1">
    <location>
        <begin position="812"/>
        <end position="833"/>
    </location>
</feature>
<dbReference type="PANTHER" id="PTHR39596:SF2">
    <property type="entry name" value="HET DOMAIN PROTEIN (AFU_ORTHOLOGUE AFUA_1G17550)-RELATED"/>
    <property type="match status" value="1"/>
</dbReference>
<dbReference type="PANTHER" id="PTHR39596">
    <property type="match status" value="1"/>
</dbReference>
<gene>
    <name evidence="2" type="ORF">K505DRAFT_47583</name>
</gene>
<keyword evidence="1" id="KW-0812">Transmembrane</keyword>
<keyword evidence="3" id="KW-1185">Reference proteome</keyword>
<evidence type="ECO:0008006" key="4">
    <source>
        <dbReference type="Google" id="ProtNLM"/>
    </source>
</evidence>
<feature type="transmembrane region" description="Helical" evidence="1">
    <location>
        <begin position="854"/>
        <end position="878"/>
    </location>
</feature>
<sequence length="965" mass="109608">MDYIPTPLSPLRGIDVPLMDVVPYDFKGLWEFPLRMGFGGVSRIAAGSTPSRIASLLQSWLYFGLLSEFLQSPVDSTEFAYRVEHPVSRLCIRITPIRKLLNPPYSKAETNRRRTLLEDVVRWLRHVENGSLCQQYTSPVIEITLSIRMLIYILAPLSGYPSIALQPHTLISKRLRDGGWCPSHIERIENMSKDIVGYYISCLRRPNPRGFSHIKCPTTNCEASSTSLSKDYVIRHTHPDSRPCPLVYVNENIVRQTIANGGIPLVSIELLPSGSTRLHVHAATSRDQFIAISHVWSDGLGNPLSNSLPKCQLDRLAMYLKNLPNPSSHAAFDNDFGPTFSFGPLSLDLARLSFICRKSDRPVLFWMDTLCIPVSTKKDDAWTNELKQRAINQMATIYGRASQVLVLDSSLQQCRIGLMNRSELLAHITFSNWMGRSWTLQEGALNPFVYFQFADGAVNLLDTIPSLGSSNKTTISVHPAAFRLVGLRDTLKSLKWAWRKRRTYQPAGSEAFPQFEQHIYETLHQCCMSSLHASGYNTAKNYFMPRHAKMTLQNAQWLQEFAAVWNALSLRTTTQAGDLPAIFANMLGLNAYAVLQLPPEQRMRAILGAGNELPIALLFNRGPRFEMSGDHRGRWIPTHLGRHYIEETPVMRFDSKRNLVMRTSEMQNQVRPTLLILPKCLHVEAEKITVMTLDGSRWDITLHREKDDLFDVKPYACTAFLIGKSTYQACCIRLLTYPETTDLEGVHDCPCTAEIVKPNTARIPENTSLLVEQFSSWSLTILGDTNSHLSIQPRIPRRRNFSFFDLNESVHWLLRMLCVWIPLVPLLITPTILRIYIATKCPWRTLSNIGRASLVTFVIQRFPSPLLFLPITQILFIVDLTQHGSHGLRSIGIAYAVLDLAWILYTGVACALMVQQWVQYRFEVSLSSLTKDWKQGKSIDDVWTRIKRRLPVSVGTWLEDIFTRP</sequence>
<organism evidence="2 3">
    <name type="scientific">Melanomma pulvis-pyrius CBS 109.77</name>
    <dbReference type="NCBI Taxonomy" id="1314802"/>
    <lineage>
        <taxon>Eukaryota</taxon>
        <taxon>Fungi</taxon>
        <taxon>Dikarya</taxon>
        <taxon>Ascomycota</taxon>
        <taxon>Pezizomycotina</taxon>
        <taxon>Dothideomycetes</taxon>
        <taxon>Pleosporomycetidae</taxon>
        <taxon>Pleosporales</taxon>
        <taxon>Melanommataceae</taxon>
        <taxon>Melanomma</taxon>
    </lineage>
</organism>
<name>A0A6A6XUA1_9PLEO</name>
<dbReference type="EMBL" id="MU001758">
    <property type="protein sequence ID" value="KAF2799828.1"/>
    <property type="molecule type" value="Genomic_DNA"/>
</dbReference>
<evidence type="ECO:0000313" key="2">
    <source>
        <dbReference type="EMBL" id="KAF2799828.1"/>
    </source>
</evidence>
<reference evidence="2" key="1">
    <citation type="journal article" date="2020" name="Stud. Mycol.">
        <title>101 Dothideomycetes genomes: a test case for predicting lifestyles and emergence of pathogens.</title>
        <authorList>
            <person name="Haridas S."/>
            <person name="Albert R."/>
            <person name="Binder M."/>
            <person name="Bloem J."/>
            <person name="Labutti K."/>
            <person name="Salamov A."/>
            <person name="Andreopoulos B."/>
            <person name="Baker S."/>
            <person name="Barry K."/>
            <person name="Bills G."/>
            <person name="Bluhm B."/>
            <person name="Cannon C."/>
            <person name="Castanera R."/>
            <person name="Culley D."/>
            <person name="Daum C."/>
            <person name="Ezra D."/>
            <person name="Gonzalez J."/>
            <person name="Henrissat B."/>
            <person name="Kuo A."/>
            <person name="Liang C."/>
            <person name="Lipzen A."/>
            <person name="Lutzoni F."/>
            <person name="Magnuson J."/>
            <person name="Mondo S."/>
            <person name="Nolan M."/>
            <person name="Ohm R."/>
            <person name="Pangilinan J."/>
            <person name="Park H.-J."/>
            <person name="Ramirez L."/>
            <person name="Alfaro M."/>
            <person name="Sun H."/>
            <person name="Tritt A."/>
            <person name="Yoshinaga Y."/>
            <person name="Zwiers L.-H."/>
            <person name="Turgeon B."/>
            <person name="Goodwin S."/>
            <person name="Spatafora J."/>
            <person name="Crous P."/>
            <person name="Grigoriev I."/>
        </authorList>
    </citation>
    <scope>NUCLEOTIDE SEQUENCE</scope>
    <source>
        <strain evidence="2">CBS 109.77</strain>
    </source>
</reference>
<proteinExistence type="predicted"/>
<evidence type="ECO:0000256" key="1">
    <source>
        <dbReference type="SAM" id="Phobius"/>
    </source>
</evidence>
<dbReference type="AlphaFoldDB" id="A0A6A6XUA1"/>
<keyword evidence="1" id="KW-0472">Membrane</keyword>
<dbReference type="Proteomes" id="UP000799757">
    <property type="component" value="Unassembled WGS sequence"/>
</dbReference>
<evidence type="ECO:0000313" key="3">
    <source>
        <dbReference type="Proteomes" id="UP000799757"/>
    </source>
</evidence>
<feature type="transmembrane region" description="Helical" evidence="1">
    <location>
        <begin position="890"/>
        <end position="914"/>
    </location>
</feature>
<protein>
    <recommendedName>
        <fullName evidence="4">Heterokaryon incompatibility domain-containing protein</fullName>
    </recommendedName>
</protein>
<accession>A0A6A6XUA1</accession>
<keyword evidence="1" id="KW-1133">Transmembrane helix</keyword>